<dbReference type="Proteomes" id="UP000829398">
    <property type="component" value="Chromosome 3"/>
</dbReference>
<name>A0ACB8MJY5_CITSI</name>
<reference evidence="2" key="1">
    <citation type="journal article" date="2023" name="Hortic. Res.">
        <title>A chromosome-level phased genome enabling allele-level studies in sweet orange: a case study on citrus Huanglongbing tolerance.</title>
        <authorList>
            <person name="Wu B."/>
            <person name="Yu Q."/>
            <person name="Deng Z."/>
            <person name="Duan Y."/>
            <person name="Luo F."/>
            <person name="Gmitter F. Jr."/>
        </authorList>
    </citation>
    <scope>NUCLEOTIDE SEQUENCE [LARGE SCALE GENOMIC DNA]</scope>
    <source>
        <strain evidence="2">cv. Valencia</strain>
    </source>
</reference>
<protein>
    <submittedName>
        <fullName evidence="1">Zinc finger protein CONSTANS-LIKE 13</fullName>
    </submittedName>
</protein>
<evidence type="ECO:0000313" key="1">
    <source>
        <dbReference type="EMBL" id="KAH9786227.1"/>
    </source>
</evidence>
<accession>A0ACB8MJY5</accession>
<dbReference type="EMBL" id="CM039172">
    <property type="protein sequence ID" value="KAH9786227.1"/>
    <property type="molecule type" value="Genomic_DNA"/>
</dbReference>
<keyword evidence="2" id="KW-1185">Reference proteome</keyword>
<sequence>MTGATQATEHEQRQDQRKGRLCDYCNDRVAVLYCRADTAKLCLFCDKEVHSTNQLFSKHSRSQLCDVCDASPASIFCETEHSVLCTNCDWESHSQSNLRVSSVHNRRPIESFSGCPSVNEMFAIIGFDDLDSKALFLNDETRNYSHFDGVDSDGFSDLFAWETPDFVSLDDLIVSSNAGHNFQAIGVLLLGLMDFDLRFIRFWVFLLNQNRNAAGGQHKEEMLHQLRQLAKLDPNFKYENANIDEPIVGFHSLVPEPISQPGNMNTGSELDAEPNRFPAYEASTLQWFGDSFDHANQLPSTLFKSCKEESFIVPEKHFDTDGFVKNINEGGEGQSQHPTNTEKSSVFHRVSVHELNSQERDSALSRYKEKKKTRRYDKHVRYESRKVRAESRTRIKGRFAKIDH</sequence>
<comment type="caution">
    <text evidence="1">The sequence shown here is derived from an EMBL/GenBank/DDBJ whole genome shotgun (WGS) entry which is preliminary data.</text>
</comment>
<organism evidence="1 2">
    <name type="scientific">Citrus sinensis</name>
    <name type="common">Sweet orange</name>
    <name type="synonym">Citrus aurantium var. sinensis</name>
    <dbReference type="NCBI Taxonomy" id="2711"/>
    <lineage>
        <taxon>Eukaryota</taxon>
        <taxon>Viridiplantae</taxon>
        <taxon>Streptophyta</taxon>
        <taxon>Embryophyta</taxon>
        <taxon>Tracheophyta</taxon>
        <taxon>Spermatophyta</taxon>
        <taxon>Magnoliopsida</taxon>
        <taxon>eudicotyledons</taxon>
        <taxon>Gunneridae</taxon>
        <taxon>Pentapetalae</taxon>
        <taxon>rosids</taxon>
        <taxon>malvids</taxon>
        <taxon>Sapindales</taxon>
        <taxon>Rutaceae</taxon>
        <taxon>Aurantioideae</taxon>
        <taxon>Citrus</taxon>
    </lineage>
</organism>
<gene>
    <name evidence="1" type="ORF">KPL71_010203</name>
</gene>
<evidence type="ECO:0000313" key="2">
    <source>
        <dbReference type="Proteomes" id="UP000829398"/>
    </source>
</evidence>
<proteinExistence type="predicted"/>